<keyword evidence="1" id="KW-0521">NADP</keyword>
<dbReference type="PANTHER" id="PTHR11011">
    <property type="entry name" value="MALE STERILITY PROTEIN 2-RELATED"/>
    <property type="match status" value="1"/>
</dbReference>
<accession>A0A100I206</accession>
<dbReference type="Proteomes" id="UP000068243">
    <property type="component" value="Unassembled WGS sequence"/>
</dbReference>
<dbReference type="OMA" id="HLGCQLY"/>
<dbReference type="VEuPathDB" id="FungiDB:An09g01260"/>
<sequence>MAIMTHDPTPLDHAHWYHDQVVFLTGATGNLGGCMLYKLAVQLPTKKIYVLCRRSLEQAMNKWEASMPDQVEEIFDSGKVHCIIGDTTEPQLGLKRVDRERLQQEVTVVIHGAASISLIDELHKAVQEHCSAMTNMIELASQMAHLRAFVYVSSYMVGMLLSDGTPKERFRNVAPDESGPEEQVASILATHSSPYSDQFPSTYSQAKYLSERLLLAREESLPVLVLRPTSIGPAIRDPYPLYGVPGSVPVDSAIHLFTQSGVYRSVNETEKFSQEAIIDEIPVDMAVNGCLLHIADGSRGLVHLGCQLYVIQTLGDLMAHWKKYGPKDLASQIAKLNKERNGALARHAYEELYRTHRTWFVDCSRSQHLQAIGGPIGLSLANHSFEQYMKERVEKQGRMLSQQMKRWNSQS</sequence>
<dbReference type="AlphaFoldDB" id="A0A100I206"/>
<gene>
    <name evidence="3" type="ORF">ABL_00067</name>
</gene>
<protein>
    <recommendedName>
        <fullName evidence="1">Fatty acyl-CoA reductase</fullName>
        <ecNumber evidence="1">1.2.1.84</ecNumber>
    </recommendedName>
</protein>
<dbReference type="SUPFAM" id="SSF51735">
    <property type="entry name" value="NAD(P)-binding Rossmann-fold domains"/>
    <property type="match status" value="1"/>
</dbReference>
<dbReference type="InterPro" id="IPR013120">
    <property type="entry name" value="FAR_NAD-bd"/>
</dbReference>
<evidence type="ECO:0000256" key="1">
    <source>
        <dbReference type="RuleBase" id="RU363097"/>
    </source>
</evidence>
<dbReference type="Gene3D" id="3.40.50.720">
    <property type="entry name" value="NAD(P)-binding Rossmann-like Domain"/>
    <property type="match status" value="1"/>
</dbReference>
<dbReference type="VEuPathDB" id="FungiDB:ATCC64974_21430"/>
<evidence type="ECO:0000313" key="4">
    <source>
        <dbReference type="Proteomes" id="UP000068243"/>
    </source>
</evidence>
<feature type="domain" description="Thioester reductase (TE)" evidence="2">
    <location>
        <begin position="24"/>
        <end position="288"/>
    </location>
</feature>
<proteinExistence type="inferred from homology"/>
<dbReference type="GO" id="GO:0035336">
    <property type="term" value="P:long-chain fatty-acyl-CoA metabolic process"/>
    <property type="evidence" value="ECO:0007669"/>
    <property type="project" value="TreeGrafter"/>
</dbReference>
<reference evidence="4" key="1">
    <citation type="journal article" date="2016" name="Genome Announc.">
        <title>Draft genome sequence of Aspergillus niger strain An76.</title>
        <authorList>
            <person name="Gong W."/>
            <person name="Cheng Z."/>
            <person name="Zhang H."/>
            <person name="Liu L."/>
            <person name="Gao P."/>
            <person name="Wang L."/>
        </authorList>
    </citation>
    <scope>NUCLEOTIDE SEQUENCE [LARGE SCALE GENOMIC DNA]</scope>
    <source>
        <strain evidence="4">An76</strain>
    </source>
</reference>
<keyword evidence="1" id="KW-0560">Oxidoreductase</keyword>
<name>A0A100I206_ASPNG</name>
<dbReference type="OrthoDB" id="429813at2759"/>
<dbReference type="VEuPathDB" id="FungiDB:ASPNIDRAFT2_170788"/>
<dbReference type="EC" id="1.2.1.84" evidence="1"/>
<dbReference type="GO" id="GO:0080019">
    <property type="term" value="F:alcohol-forming very long-chain fatty acyl-CoA reductase activity"/>
    <property type="evidence" value="ECO:0007669"/>
    <property type="project" value="InterPro"/>
</dbReference>
<dbReference type="VEuPathDB" id="FungiDB:M747DRAFT_240185"/>
<dbReference type="InterPro" id="IPR036291">
    <property type="entry name" value="NAD(P)-bd_dom_sf"/>
</dbReference>
<evidence type="ECO:0000259" key="2">
    <source>
        <dbReference type="Pfam" id="PF07993"/>
    </source>
</evidence>
<dbReference type="GO" id="GO:0102965">
    <property type="term" value="F:alcohol-forming long-chain fatty acyl-CoA reductase activity"/>
    <property type="evidence" value="ECO:0007669"/>
    <property type="project" value="UniProtKB-EC"/>
</dbReference>
<comment type="similarity">
    <text evidence="1">Belongs to the fatty acyl-CoA reductase family.</text>
</comment>
<comment type="catalytic activity">
    <reaction evidence="1">
        <text>a long-chain fatty acyl-CoA + 2 NADPH + 2 H(+) = a long-chain primary fatty alcohol + 2 NADP(+) + CoA</text>
        <dbReference type="Rhea" id="RHEA:52716"/>
        <dbReference type="ChEBI" id="CHEBI:15378"/>
        <dbReference type="ChEBI" id="CHEBI:57287"/>
        <dbReference type="ChEBI" id="CHEBI:57783"/>
        <dbReference type="ChEBI" id="CHEBI:58349"/>
        <dbReference type="ChEBI" id="CHEBI:77396"/>
        <dbReference type="ChEBI" id="CHEBI:83139"/>
        <dbReference type="EC" id="1.2.1.84"/>
    </reaction>
</comment>
<dbReference type="InterPro" id="IPR026055">
    <property type="entry name" value="FAR"/>
</dbReference>
<organism evidence="3 4">
    <name type="scientific">Aspergillus niger</name>
    <dbReference type="NCBI Taxonomy" id="5061"/>
    <lineage>
        <taxon>Eukaryota</taxon>
        <taxon>Fungi</taxon>
        <taxon>Dikarya</taxon>
        <taxon>Ascomycota</taxon>
        <taxon>Pezizomycotina</taxon>
        <taxon>Eurotiomycetes</taxon>
        <taxon>Eurotiomycetidae</taxon>
        <taxon>Eurotiales</taxon>
        <taxon>Aspergillaceae</taxon>
        <taxon>Aspergillus</taxon>
        <taxon>Aspergillus subgen. Circumdati</taxon>
    </lineage>
</organism>
<keyword evidence="1" id="KW-0444">Lipid biosynthesis</keyword>
<evidence type="ECO:0000313" key="3">
    <source>
        <dbReference type="EMBL" id="GAQ33249.1"/>
    </source>
</evidence>
<comment type="caution">
    <text evidence="3">The sequence shown here is derived from an EMBL/GenBank/DDBJ whole genome shotgun (WGS) entry which is preliminary data.</text>
</comment>
<comment type="function">
    <text evidence="1">Catalyzes the reduction of fatty acyl-CoA to fatty alcohols.</text>
</comment>
<dbReference type="GO" id="GO:0005777">
    <property type="term" value="C:peroxisome"/>
    <property type="evidence" value="ECO:0007669"/>
    <property type="project" value="TreeGrafter"/>
</dbReference>
<dbReference type="EMBL" id="BCMY01000001">
    <property type="protein sequence ID" value="GAQ33249.1"/>
    <property type="molecule type" value="Genomic_DNA"/>
</dbReference>
<keyword evidence="1" id="KW-0443">Lipid metabolism</keyword>
<dbReference type="PANTHER" id="PTHR11011:SF45">
    <property type="entry name" value="FATTY ACYL-COA REDUCTASE CG8306-RELATED"/>
    <property type="match status" value="1"/>
</dbReference>
<dbReference type="Pfam" id="PF07993">
    <property type="entry name" value="NAD_binding_4"/>
    <property type="match status" value="1"/>
</dbReference>